<dbReference type="PANTHER" id="PTHR31614:SF5">
    <property type="entry name" value="ALLERGEN-LIKE PROTEIN BRSN20"/>
    <property type="match status" value="1"/>
</dbReference>
<feature type="chain" id="PRO_5034714417" evidence="3">
    <location>
        <begin position="21"/>
        <end position="172"/>
    </location>
</feature>
<accession>A0A8B8MMC3</accession>
<evidence type="ECO:0000313" key="5">
    <source>
        <dbReference type="RefSeq" id="XP_027368379.1"/>
    </source>
</evidence>
<name>A0A8B8MMC3_ABRPR</name>
<protein>
    <submittedName>
        <fullName evidence="5">Protein DOWNSTREAM OF FLC-like</fullName>
    </submittedName>
</protein>
<evidence type="ECO:0000256" key="1">
    <source>
        <dbReference type="ARBA" id="ARBA00010049"/>
    </source>
</evidence>
<dbReference type="OrthoDB" id="1896520at2759"/>
<dbReference type="Pfam" id="PF01190">
    <property type="entry name" value="Pollen_Ole_e_1"/>
    <property type="match status" value="1"/>
</dbReference>
<reference evidence="5" key="2">
    <citation type="submission" date="2025-08" db="UniProtKB">
        <authorList>
            <consortium name="RefSeq"/>
        </authorList>
    </citation>
    <scope>IDENTIFICATION</scope>
    <source>
        <tissue evidence="5">Young leaves</tissue>
    </source>
</reference>
<dbReference type="Proteomes" id="UP000694853">
    <property type="component" value="Unplaced"/>
</dbReference>
<dbReference type="InterPro" id="IPR006041">
    <property type="entry name" value="Pollen_Ole_e1_allergen"/>
</dbReference>
<keyword evidence="2" id="KW-1015">Disulfide bond</keyword>
<keyword evidence="3" id="KW-0732">Signal</keyword>
<dbReference type="PANTHER" id="PTHR31614">
    <property type="entry name" value="PROTEIN DOWNSTREAM OF FLC-RELATED"/>
    <property type="match status" value="1"/>
</dbReference>
<evidence type="ECO:0000256" key="3">
    <source>
        <dbReference type="SAM" id="SignalP"/>
    </source>
</evidence>
<comment type="similarity">
    <text evidence="1">Belongs to the Ole e I family.</text>
</comment>
<feature type="signal peptide" evidence="3">
    <location>
        <begin position="1"/>
        <end position="20"/>
    </location>
</feature>
<gene>
    <name evidence="5" type="primary">LOC113874351</name>
</gene>
<keyword evidence="4" id="KW-1185">Reference proteome</keyword>
<proteinExistence type="inferred from homology"/>
<dbReference type="KEGG" id="aprc:113874351"/>
<sequence length="172" mass="19028">MIVKIAILLVLCIHSTIVSAIRPIKNPFNVKGRVYCDPCRVGFETPATTYIAGAEVNLQCKDRITNEIVFNKKAESDSSGSYSILVDEKQANQICDVRLVSNPLHDCKEATPGRDQSRIILNRFNGIATNERFVNNMGFMKTRVASGCAKILGTLKSSIMGNNFTEIYHVSN</sequence>
<dbReference type="GeneID" id="113874351"/>
<evidence type="ECO:0000313" key="4">
    <source>
        <dbReference type="Proteomes" id="UP000694853"/>
    </source>
</evidence>
<evidence type="ECO:0000256" key="2">
    <source>
        <dbReference type="ARBA" id="ARBA00023157"/>
    </source>
</evidence>
<dbReference type="AlphaFoldDB" id="A0A8B8MMC3"/>
<dbReference type="RefSeq" id="XP_027368379.1">
    <property type="nucleotide sequence ID" value="XM_027512578.1"/>
</dbReference>
<organism evidence="4 5">
    <name type="scientific">Abrus precatorius</name>
    <name type="common">Indian licorice</name>
    <name type="synonym">Glycine abrus</name>
    <dbReference type="NCBI Taxonomy" id="3816"/>
    <lineage>
        <taxon>Eukaryota</taxon>
        <taxon>Viridiplantae</taxon>
        <taxon>Streptophyta</taxon>
        <taxon>Embryophyta</taxon>
        <taxon>Tracheophyta</taxon>
        <taxon>Spermatophyta</taxon>
        <taxon>Magnoliopsida</taxon>
        <taxon>eudicotyledons</taxon>
        <taxon>Gunneridae</taxon>
        <taxon>Pentapetalae</taxon>
        <taxon>rosids</taxon>
        <taxon>fabids</taxon>
        <taxon>Fabales</taxon>
        <taxon>Fabaceae</taxon>
        <taxon>Papilionoideae</taxon>
        <taxon>50 kb inversion clade</taxon>
        <taxon>NPAAA clade</taxon>
        <taxon>indigoferoid/millettioid clade</taxon>
        <taxon>Abreae</taxon>
        <taxon>Abrus</taxon>
    </lineage>
</organism>
<reference evidence="4" key="1">
    <citation type="journal article" date="2019" name="Toxins">
        <title>Detection of Abrin-Like and Prepropulchellin-Like Toxin Genes and Transcripts Using Whole Genome Sequencing and Full-Length Transcript Sequencing of Abrus precatorius.</title>
        <authorList>
            <person name="Hovde B.T."/>
            <person name="Daligault H.E."/>
            <person name="Hanschen E.R."/>
            <person name="Kunde Y.A."/>
            <person name="Johnson M.B."/>
            <person name="Starkenburg S.R."/>
            <person name="Johnson S.L."/>
        </authorList>
    </citation>
    <scope>NUCLEOTIDE SEQUENCE [LARGE SCALE GENOMIC DNA]</scope>
</reference>